<proteinExistence type="predicted"/>
<feature type="domain" description="Translocation and assembly module TamB C-terminal" evidence="5">
    <location>
        <begin position="1051"/>
        <end position="1397"/>
    </location>
</feature>
<dbReference type="GO" id="GO:0009306">
    <property type="term" value="P:protein secretion"/>
    <property type="evidence" value="ECO:0007669"/>
    <property type="project" value="InterPro"/>
</dbReference>
<accession>A0A839SWZ6</accession>
<dbReference type="PANTHER" id="PTHR36985">
    <property type="entry name" value="TRANSLOCATION AND ASSEMBLY MODULE SUBUNIT TAMB"/>
    <property type="match status" value="1"/>
</dbReference>
<keyword evidence="7" id="KW-1185">Reference proteome</keyword>
<name>A0A839SWZ6_9PROT</name>
<protein>
    <submittedName>
        <fullName evidence="6">Translocation and assembly module TamB</fullName>
    </submittedName>
</protein>
<dbReference type="InterPro" id="IPR007452">
    <property type="entry name" value="TamB_C"/>
</dbReference>
<keyword evidence="2" id="KW-0812">Transmembrane</keyword>
<evidence type="ECO:0000259" key="5">
    <source>
        <dbReference type="Pfam" id="PF04357"/>
    </source>
</evidence>
<sequence>MRRIRLFILLLLLPLLVVTAAIAAATYWLRSAEGLAWLKTTIEEAASTPGEMELRIAALNGDPFSSLEVTGLSLADPDGTWLGLDRLRLEWQVDALFSRRLEISSLEAGTLSLARLPAATADEQETRNELSIPDLPFGFQIDRLVIAQIDLGQDVIGEAASLSLSGRLKGREPGELTSFLDLQRLDGDLRVKADAAYSIGSGRLRLSLDASEGSGGLIAKLAGDPALPAVALHLTGDAPLTEWKGEIAASLEGQATLDGTLLISSHDVLEVAFDGLLDLPLTAGSAAAELLPGHQEFTLQLQLPESDRLEIKRFVLAGPVAAARVTGSVDLTSLEAALEGSVNLVDASALTKLAPDVQLDSLAFVFSQTGLLTAPALHLEASISGLRLLQHPGTGPSATSANLVLDSQLLDPESKHLALSGVVKLEGLALPDMPQPGVLLGGSPSLEVAGELNGDALVLTLSRLHLQGALLDARASGVLPLNGGDADLSLEAEIPDIAPLGAMAGQALTGSALLTAKVTGPLDGSGAKGQAKLDISDFSAIDQPQLGALIEDSLVLATDFSFGADSGVALSNLALSAANLSVGGSLLLGADFDELGGNYKVSIADISRLAVDLGLPIEGGFTIDGQLLGSIAQPGSRFTASLPGLEAAGSLILPANATLPQGNVTLSVADAKHWRALAGLPQLQGSGQMKITLAGSTAAPELQAAGRLDQLVLAPSQTIESAIFEARLTDLLGNPGGSFTLDLSGIAASDTTLETARLTAKGTAEKLDLRLDAKGTQPLASKQQPLALTLEARASELAGGQPRVVAQTGRLELAGQVLSIMQPVDLRITENGIRLAAPELALDDARFAVTFTKSARGGDLDAQIANLPLELMELVSPDAGVAGRLDAKVKVSGNPMATGTIDVSASDLKFSAEKRLNPLRATLAGRLDGKTLDMNVEATGFAEDPLTARVSLPFRVNMASLSADLPQTGQLTGEMTWAGDLAPFVDIFGPANQRMGGRARLDARLSGTLASPRVDGSLNLDGGFYENLEQGTLLQDLTAALRFNGDRIILETLTASDGSSGTLSATGNVELQPERGYPVSLAAELSRMDLVKQDHLKATISGDLTLRGSLVDPILEGDLASDLVDVSIANDLPAEVVDLEVIDRNAPPPVEAANQGPRLFADMQLALNVELPRQVFVRGRGLDSEWSGGFDVSGKLSEPSVIGSLEVVRGQMTIAGKIFKITKGTIRLPNRPGAPPVIDLTAEYKTDGLQVIAKIFGPSDAIEVELSSVPTLPQDEILARVLFNKRGSELSAVEALQLASAVGQLSGKTGGVDLMDSIRQGLGVDVLRVDGGSENAGPSVEAGTYLSEDLFLGVEQGADPRSSGVSVELEVTPNISVESKLKQSGSSNLGVLFEWDY</sequence>
<keyword evidence="3" id="KW-1133">Transmembrane helix</keyword>
<evidence type="ECO:0000256" key="4">
    <source>
        <dbReference type="ARBA" id="ARBA00023136"/>
    </source>
</evidence>
<dbReference type="EMBL" id="JACHXA010000006">
    <property type="protein sequence ID" value="MBB3066046.1"/>
    <property type="molecule type" value="Genomic_DNA"/>
</dbReference>
<comment type="caution">
    <text evidence="6">The sequence shown here is derived from an EMBL/GenBank/DDBJ whole genome shotgun (WGS) entry which is preliminary data.</text>
</comment>
<dbReference type="GO" id="GO:0005886">
    <property type="term" value="C:plasma membrane"/>
    <property type="evidence" value="ECO:0007669"/>
    <property type="project" value="InterPro"/>
</dbReference>
<comment type="subcellular location">
    <subcellularLocation>
        <location evidence="1">Membrane</location>
        <topology evidence="1">Single-pass membrane protein</topology>
    </subcellularLocation>
</comment>
<dbReference type="Pfam" id="PF04357">
    <property type="entry name" value="TamB"/>
    <property type="match status" value="1"/>
</dbReference>
<evidence type="ECO:0000256" key="3">
    <source>
        <dbReference type="ARBA" id="ARBA00022989"/>
    </source>
</evidence>
<organism evidence="6 7">
    <name type="scientific">Limibacillus halophilus</name>
    <dbReference type="NCBI Taxonomy" id="1579333"/>
    <lineage>
        <taxon>Bacteria</taxon>
        <taxon>Pseudomonadati</taxon>
        <taxon>Pseudomonadota</taxon>
        <taxon>Alphaproteobacteria</taxon>
        <taxon>Rhodospirillales</taxon>
        <taxon>Rhodovibrionaceae</taxon>
        <taxon>Limibacillus</taxon>
    </lineage>
</organism>
<evidence type="ECO:0000313" key="7">
    <source>
        <dbReference type="Proteomes" id="UP000581135"/>
    </source>
</evidence>
<dbReference type="PANTHER" id="PTHR36985:SF1">
    <property type="entry name" value="TRANSLOCATION AND ASSEMBLY MODULE SUBUNIT TAMB"/>
    <property type="match status" value="1"/>
</dbReference>
<evidence type="ECO:0000313" key="6">
    <source>
        <dbReference type="EMBL" id="MBB3066046.1"/>
    </source>
</evidence>
<evidence type="ECO:0000256" key="1">
    <source>
        <dbReference type="ARBA" id="ARBA00004167"/>
    </source>
</evidence>
<reference evidence="6 7" key="1">
    <citation type="submission" date="2020-08" db="EMBL/GenBank/DDBJ databases">
        <title>Genomic Encyclopedia of Type Strains, Phase III (KMG-III): the genomes of soil and plant-associated and newly described type strains.</title>
        <authorList>
            <person name="Whitman W."/>
        </authorList>
    </citation>
    <scope>NUCLEOTIDE SEQUENCE [LARGE SCALE GENOMIC DNA]</scope>
    <source>
        <strain evidence="6 7">CECT 8803</strain>
    </source>
</reference>
<dbReference type="Proteomes" id="UP000581135">
    <property type="component" value="Unassembled WGS sequence"/>
</dbReference>
<gene>
    <name evidence="6" type="ORF">FHR98_002349</name>
</gene>
<evidence type="ECO:0000256" key="2">
    <source>
        <dbReference type="ARBA" id="ARBA00022692"/>
    </source>
</evidence>
<dbReference type="RefSeq" id="WP_183416864.1">
    <property type="nucleotide sequence ID" value="NZ_JACHXA010000006.1"/>
</dbReference>
<keyword evidence="4" id="KW-0472">Membrane</keyword>
<dbReference type="GO" id="GO:0097347">
    <property type="term" value="C:TAM protein secretion complex"/>
    <property type="evidence" value="ECO:0007669"/>
    <property type="project" value="TreeGrafter"/>
</dbReference>